<reference evidence="1 2" key="1">
    <citation type="submission" date="2016-10" db="EMBL/GenBank/DDBJ databases">
        <authorList>
            <person name="de Groot N.N."/>
        </authorList>
    </citation>
    <scope>NUCLEOTIDE SEQUENCE [LARGE SCALE GENOMIC DNA]</scope>
    <source>
        <strain evidence="1 2">ATCC 43154</strain>
    </source>
</reference>
<accession>A0A1I4M0J8</accession>
<keyword evidence="2" id="KW-1185">Reference proteome</keyword>
<dbReference type="RefSeq" id="WP_174900492.1">
    <property type="nucleotide sequence ID" value="NZ_FOTW01000010.1"/>
</dbReference>
<dbReference type="STRING" id="758825.SAMN02982985_02164"/>
<sequence length="49" mass="4897">MSDLLVIVGCAGMGLSIAVKLIVVQCLRARGGAAQGAAPASAEKIDNQE</sequence>
<evidence type="ECO:0000313" key="2">
    <source>
        <dbReference type="Proteomes" id="UP000199470"/>
    </source>
</evidence>
<evidence type="ECO:0000313" key="1">
    <source>
        <dbReference type="EMBL" id="SFL96771.1"/>
    </source>
</evidence>
<organism evidence="1 2">
    <name type="scientific">Rugamonas rubra</name>
    <dbReference type="NCBI Taxonomy" id="758825"/>
    <lineage>
        <taxon>Bacteria</taxon>
        <taxon>Pseudomonadati</taxon>
        <taxon>Pseudomonadota</taxon>
        <taxon>Betaproteobacteria</taxon>
        <taxon>Burkholderiales</taxon>
        <taxon>Oxalobacteraceae</taxon>
        <taxon>Telluria group</taxon>
        <taxon>Rugamonas</taxon>
    </lineage>
</organism>
<name>A0A1I4M0J8_9BURK</name>
<dbReference type="EMBL" id="FOTW01000010">
    <property type="protein sequence ID" value="SFL96771.1"/>
    <property type="molecule type" value="Genomic_DNA"/>
</dbReference>
<protein>
    <submittedName>
        <fullName evidence="1">Uncharacterized protein</fullName>
    </submittedName>
</protein>
<proteinExistence type="predicted"/>
<dbReference type="AlphaFoldDB" id="A0A1I4M0J8"/>
<dbReference type="Proteomes" id="UP000199470">
    <property type="component" value="Unassembled WGS sequence"/>
</dbReference>
<gene>
    <name evidence="1" type="ORF">SAMN02982985_02164</name>
</gene>